<feature type="region of interest" description="Disordered" evidence="1">
    <location>
        <begin position="1"/>
        <end position="25"/>
    </location>
</feature>
<comment type="caution">
    <text evidence="2">The sequence shown here is derived from an EMBL/GenBank/DDBJ whole genome shotgun (WGS) entry which is preliminary data.</text>
</comment>
<evidence type="ECO:0000313" key="3">
    <source>
        <dbReference type="Proteomes" id="UP000559256"/>
    </source>
</evidence>
<name>A0A8H5CTM2_9AGAR</name>
<feature type="compositionally biased region" description="Low complexity" evidence="1">
    <location>
        <begin position="378"/>
        <end position="393"/>
    </location>
</feature>
<reference evidence="2 3" key="1">
    <citation type="journal article" date="2020" name="ISME J.">
        <title>Uncovering the hidden diversity of litter-decomposition mechanisms in mushroom-forming fungi.</title>
        <authorList>
            <person name="Floudas D."/>
            <person name="Bentzer J."/>
            <person name="Ahren D."/>
            <person name="Johansson T."/>
            <person name="Persson P."/>
            <person name="Tunlid A."/>
        </authorList>
    </citation>
    <scope>NUCLEOTIDE SEQUENCE [LARGE SCALE GENOMIC DNA]</scope>
    <source>
        <strain evidence="2 3">CBS 291.85</strain>
    </source>
</reference>
<feature type="compositionally biased region" description="Polar residues" evidence="1">
    <location>
        <begin position="1"/>
        <end position="18"/>
    </location>
</feature>
<dbReference type="AlphaFoldDB" id="A0A8H5CTM2"/>
<protein>
    <submittedName>
        <fullName evidence="2">Uncharacterized protein</fullName>
    </submittedName>
</protein>
<evidence type="ECO:0000256" key="1">
    <source>
        <dbReference type="SAM" id="MobiDB-lite"/>
    </source>
</evidence>
<dbReference type="Proteomes" id="UP000559256">
    <property type="component" value="Unassembled WGS sequence"/>
</dbReference>
<keyword evidence="3" id="KW-1185">Reference proteome</keyword>
<feature type="region of interest" description="Disordered" evidence="1">
    <location>
        <begin position="293"/>
        <end position="315"/>
    </location>
</feature>
<feature type="compositionally biased region" description="Polar residues" evidence="1">
    <location>
        <begin position="235"/>
        <end position="247"/>
    </location>
</feature>
<evidence type="ECO:0000313" key="2">
    <source>
        <dbReference type="EMBL" id="KAF5347856.1"/>
    </source>
</evidence>
<feature type="region of interest" description="Disordered" evidence="1">
    <location>
        <begin position="269"/>
        <end position="288"/>
    </location>
</feature>
<proteinExistence type="predicted"/>
<gene>
    <name evidence="2" type="ORF">D9758_013835</name>
</gene>
<feature type="compositionally biased region" description="Polar residues" evidence="1">
    <location>
        <begin position="276"/>
        <end position="288"/>
    </location>
</feature>
<dbReference type="OrthoDB" id="2596754at2759"/>
<feature type="region of interest" description="Disordered" evidence="1">
    <location>
        <begin position="157"/>
        <end position="178"/>
    </location>
</feature>
<sequence length="490" mass="53800">MSLTNGRGSNPAPSTSKMMSIKKSRTQPNDVDDLLQKVNALLVFLHLPITLESLFELTPSLLLAILECLLGTRLPIEDGVRLLLSSPKRGSSAKRNSDKATLAKIHAMKLFLGTLETDLVQADVGLSRVDPEKLAEGGWDEVVAVARVLGRLFKDLSSQTSSRPGTTTIVTTQHQDWRAEDRRMRSLDLLSFGNTSHSLSPLGTFVSASVSPQSQSEEVNHAQVPASSSSSSSSKFHPTSHRQLQSHPDTKDKRPKRQPKTQALSRCIHELPSPSPEDSATCDCSNPHSTESYLPEHAHSHSDFPNPPSAFQTLSPTKSPFTPRLAMLTQTWIKKVDLEEEIRRFREHEQHSRSHSRSPPAQPSGSGGSMVHPEDVSGDTTITSSAISAGTIDGVEEEEEGHRRSRSMLRGVRNPILPPSLSSSKRAVHTAMGGVFMDYDSGEDDNFIDVEEDPLYDDDEDPHRQTILLLQERARLLQELALARVSVFGG</sequence>
<dbReference type="EMBL" id="JAACJM010000089">
    <property type="protein sequence ID" value="KAF5347856.1"/>
    <property type="molecule type" value="Genomic_DNA"/>
</dbReference>
<organism evidence="2 3">
    <name type="scientific">Tetrapyrgos nigripes</name>
    <dbReference type="NCBI Taxonomy" id="182062"/>
    <lineage>
        <taxon>Eukaryota</taxon>
        <taxon>Fungi</taxon>
        <taxon>Dikarya</taxon>
        <taxon>Basidiomycota</taxon>
        <taxon>Agaricomycotina</taxon>
        <taxon>Agaricomycetes</taxon>
        <taxon>Agaricomycetidae</taxon>
        <taxon>Agaricales</taxon>
        <taxon>Marasmiineae</taxon>
        <taxon>Marasmiaceae</taxon>
        <taxon>Tetrapyrgos</taxon>
    </lineage>
</organism>
<feature type="compositionally biased region" description="Polar residues" evidence="1">
    <location>
        <begin position="157"/>
        <end position="174"/>
    </location>
</feature>
<accession>A0A8H5CTM2</accession>
<feature type="region of interest" description="Disordered" evidence="1">
    <location>
        <begin position="211"/>
        <end position="263"/>
    </location>
</feature>
<feature type="region of interest" description="Disordered" evidence="1">
    <location>
        <begin position="346"/>
        <end position="406"/>
    </location>
</feature>